<dbReference type="InterPro" id="IPR025202">
    <property type="entry name" value="PLD-like_dom"/>
</dbReference>
<accession>A0AB38YEJ0</accession>
<protein>
    <submittedName>
        <fullName evidence="2">Phospholipase D-like domain-containing protein</fullName>
    </submittedName>
</protein>
<dbReference type="EMBL" id="CP101717">
    <property type="protein sequence ID" value="WLD57655.1"/>
    <property type="molecule type" value="Genomic_DNA"/>
</dbReference>
<evidence type="ECO:0000313" key="2">
    <source>
        <dbReference type="EMBL" id="WLD57655.1"/>
    </source>
</evidence>
<dbReference type="PANTHER" id="PTHR21248:SF22">
    <property type="entry name" value="PHOSPHOLIPASE D"/>
    <property type="match status" value="1"/>
</dbReference>
<sequence length="478" mass="52866">MTRRHIKYGLLSAFAALLVTVGGVGWHHANKALPAGLDFSGELRAAHHVKFLADVTYVDDSGERHTEQTIFDEIFGLIDAAEHFLLLDMFLFNSFQGAEPETHRALSSELTDRLLARREAQPDMQIVVITDPINTLYGSLESGIFNRLEAANIDVVITHLPALRDSNPAFSALWRTFIAPWGVGPGDTFGNPIGAGRISARSYLSLINFKANHRKLMIADNGDLYVAVVTSANPHDASSAHGNVALRFTGPAVADLLATERAVLAFSGGPDLNVAIPTDAEPSDERLQVLTEQAIKQAWLATVARTRRDDLVDVAAFYLADRDIVAALIAAQERGVTLRVLLDPAKDSFGREKNGIPNRQTALALHAAGVPVRWCATHGEQCHSKFLQVRYANGDSVLLLGSANLTRRNLDNYNLETNVLLEGTTGSRAMRDSVRWFDRYWHQLPGQHLSTEYATYADEDRWRQALYWLMERWGLSTF</sequence>
<dbReference type="Gene3D" id="3.30.870.10">
    <property type="entry name" value="Endonuclease Chain A"/>
    <property type="match status" value="2"/>
</dbReference>
<dbReference type="SUPFAM" id="SSF56024">
    <property type="entry name" value="Phospholipase D/nuclease"/>
    <property type="match status" value="2"/>
</dbReference>
<dbReference type="GO" id="GO:0030572">
    <property type="term" value="F:phosphatidyltransferase activity"/>
    <property type="evidence" value="ECO:0007669"/>
    <property type="project" value="UniProtKB-ARBA"/>
</dbReference>
<dbReference type="GO" id="GO:0032049">
    <property type="term" value="P:cardiolipin biosynthetic process"/>
    <property type="evidence" value="ECO:0007669"/>
    <property type="project" value="UniProtKB-ARBA"/>
</dbReference>
<proteinExistence type="predicted"/>
<dbReference type="Pfam" id="PF13091">
    <property type="entry name" value="PLDc_2"/>
    <property type="match status" value="1"/>
</dbReference>
<dbReference type="RefSeq" id="WP_304994940.1">
    <property type="nucleotide sequence ID" value="NZ_CP101717.1"/>
</dbReference>
<reference evidence="2" key="1">
    <citation type="submission" date="2022-07" db="EMBL/GenBank/DDBJ databases">
        <title>Complete genome sequence of Salinispirillum sp. LH10-3-1 capable of multiple carbohydrate inversion isolated from a soda lake.</title>
        <authorList>
            <person name="Liu J."/>
            <person name="Zhai Y."/>
            <person name="Zhang H."/>
            <person name="Yang H."/>
            <person name="Qu J."/>
            <person name="Li J."/>
        </authorList>
    </citation>
    <scope>NUCLEOTIDE SEQUENCE</scope>
    <source>
        <strain evidence="2">LH 10-3-1</strain>
    </source>
</reference>
<dbReference type="PANTHER" id="PTHR21248">
    <property type="entry name" value="CARDIOLIPIN SYNTHASE"/>
    <property type="match status" value="1"/>
</dbReference>
<name>A0AB38YEJ0_9GAMM</name>
<dbReference type="InterPro" id="IPR001736">
    <property type="entry name" value="PLipase_D/transphosphatidylase"/>
</dbReference>
<evidence type="ECO:0000259" key="1">
    <source>
        <dbReference type="PROSITE" id="PS50035"/>
    </source>
</evidence>
<dbReference type="AlphaFoldDB" id="A0AB38YEJ0"/>
<gene>
    <name evidence="2" type="ORF">NFC81_13180</name>
</gene>
<dbReference type="PROSITE" id="PS50035">
    <property type="entry name" value="PLD"/>
    <property type="match status" value="1"/>
</dbReference>
<feature type="domain" description="PLD phosphodiesterase" evidence="1">
    <location>
        <begin position="208"/>
        <end position="238"/>
    </location>
</feature>
<organism evidence="2">
    <name type="scientific">Salinispirillum sp. LH 10-3-1</name>
    <dbReference type="NCBI Taxonomy" id="2952525"/>
    <lineage>
        <taxon>Bacteria</taxon>
        <taxon>Pseudomonadati</taxon>
        <taxon>Pseudomonadota</taxon>
        <taxon>Gammaproteobacteria</taxon>
        <taxon>Oceanospirillales</taxon>
        <taxon>Saccharospirillaceae</taxon>
        <taxon>Salinispirillum</taxon>
    </lineage>
</organism>